<keyword evidence="7" id="KW-1185">Reference proteome</keyword>
<reference evidence="6 7" key="1">
    <citation type="journal article" date="2012" name="J. Bacteriol.">
        <title>Genome of Bacillus macauensis ZFHKF-1, a Long-Chain-Forming Bacterium.</title>
        <authorList>
            <person name="Cai L."/>
            <person name="Zhang T."/>
        </authorList>
    </citation>
    <scope>NUCLEOTIDE SEQUENCE [LARGE SCALE GENOMIC DNA]</scope>
    <source>
        <strain evidence="6 7">ZFHKF-1</strain>
    </source>
</reference>
<dbReference type="Pfam" id="PF00126">
    <property type="entry name" value="HTH_1"/>
    <property type="match status" value="1"/>
</dbReference>
<evidence type="ECO:0000259" key="5">
    <source>
        <dbReference type="PROSITE" id="PS50931"/>
    </source>
</evidence>
<evidence type="ECO:0000256" key="4">
    <source>
        <dbReference type="ARBA" id="ARBA00023163"/>
    </source>
</evidence>
<protein>
    <submittedName>
        <fullName evidence="6">LysR family transcriptional regulator</fullName>
    </submittedName>
</protein>
<dbReference type="PANTHER" id="PTHR30126:SF93">
    <property type="entry name" value="HTH LYSR-TYPE DOMAIN-CONTAINING PROTEIN"/>
    <property type="match status" value="1"/>
</dbReference>
<dbReference type="Gene3D" id="1.10.10.10">
    <property type="entry name" value="Winged helix-like DNA-binding domain superfamily/Winged helix DNA-binding domain"/>
    <property type="match status" value="1"/>
</dbReference>
<evidence type="ECO:0000256" key="2">
    <source>
        <dbReference type="ARBA" id="ARBA00023015"/>
    </source>
</evidence>
<evidence type="ECO:0000313" key="6">
    <source>
        <dbReference type="EMBL" id="EIT83976.1"/>
    </source>
</evidence>
<sequence length="269" mass="30548">MDFTDLWIFRTVAETGSMTKAAEQLGYVQPHVSARIQQLEHELHAPLLQRSNKGTTLLPKGVILLRYTEQIFSLLQQAKQELQETTPPLRLATTQAIVMSELKDRLLHTLDPCQCSIEKRQALLPQLLAREVDVIITYEALEHPAITQLHSTVIDIGLVQKKGVTCPDLANTRFFVSQDPHCPFRQHTEAFLQHHQLSLAQVHPVDSYAVIESYIQKEQGLAFLPLASETLELVPTEQAYPLTLYYYSLQAASLIVPEHLLLLDDTKYY</sequence>
<evidence type="ECO:0000256" key="1">
    <source>
        <dbReference type="ARBA" id="ARBA00009437"/>
    </source>
</evidence>
<dbReference type="PRINTS" id="PR00039">
    <property type="entry name" value="HTHLYSR"/>
</dbReference>
<accession>I8IWY8</accession>
<dbReference type="GO" id="GO:0000976">
    <property type="term" value="F:transcription cis-regulatory region binding"/>
    <property type="evidence" value="ECO:0007669"/>
    <property type="project" value="TreeGrafter"/>
</dbReference>
<dbReference type="PANTHER" id="PTHR30126">
    <property type="entry name" value="HTH-TYPE TRANSCRIPTIONAL REGULATOR"/>
    <property type="match status" value="1"/>
</dbReference>
<dbReference type="InterPro" id="IPR005119">
    <property type="entry name" value="LysR_subst-bd"/>
</dbReference>
<dbReference type="SUPFAM" id="SSF46785">
    <property type="entry name" value="Winged helix' DNA-binding domain"/>
    <property type="match status" value="1"/>
</dbReference>
<comment type="similarity">
    <text evidence="1">Belongs to the LysR transcriptional regulatory family.</text>
</comment>
<dbReference type="EMBL" id="AKKV01000042">
    <property type="protein sequence ID" value="EIT83976.1"/>
    <property type="molecule type" value="Genomic_DNA"/>
</dbReference>
<dbReference type="Gene3D" id="3.40.190.290">
    <property type="match status" value="1"/>
</dbReference>
<proteinExistence type="inferred from homology"/>
<dbReference type="SUPFAM" id="SSF53850">
    <property type="entry name" value="Periplasmic binding protein-like II"/>
    <property type="match status" value="1"/>
</dbReference>
<dbReference type="FunFam" id="1.10.10.10:FF:000001">
    <property type="entry name" value="LysR family transcriptional regulator"/>
    <property type="match status" value="1"/>
</dbReference>
<dbReference type="AlphaFoldDB" id="I8IWY8"/>
<evidence type="ECO:0000256" key="3">
    <source>
        <dbReference type="ARBA" id="ARBA00023125"/>
    </source>
</evidence>
<dbReference type="InterPro" id="IPR036390">
    <property type="entry name" value="WH_DNA-bd_sf"/>
</dbReference>
<dbReference type="InterPro" id="IPR036388">
    <property type="entry name" value="WH-like_DNA-bd_sf"/>
</dbReference>
<dbReference type="Pfam" id="PF03466">
    <property type="entry name" value="LysR_substrate"/>
    <property type="match status" value="1"/>
</dbReference>
<dbReference type="Proteomes" id="UP000004080">
    <property type="component" value="Unassembled WGS sequence"/>
</dbReference>
<keyword evidence="4" id="KW-0804">Transcription</keyword>
<evidence type="ECO:0000313" key="7">
    <source>
        <dbReference type="Proteomes" id="UP000004080"/>
    </source>
</evidence>
<feature type="domain" description="HTH lysR-type" evidence="5">
    <location>
        <begin position="1"/>
        <end position="58"/>
    </location>
</feature>
<name>I8IWY8_9BACL</name>
<dbReference type="eggNOG" id="COG0583">
    <property type="taxonomic scope" value="Bacteria"/>
</dbReference>
<dbReference type="PATRIC" id="fig|1196324.3.peg.3696"/>
<gene>
    <name evidence="6" type="ORF">A374_18114</name>
</gene>
<dbReference type="STRING" id="1196324.A374_18114"/>
<dbReference type="CDD" id="cd05466">
    <property type="entry name" value="PBP2_LTTR_substrate"/>
    <property type="match status" value="1"/>
</dbReference>
<keyword evidence="2" id="KW-0805">Transcription regulation</keyword>
<dbReference type="InterPro" id="IPR000847">
    <property type="entry name" value="LysR_HTH_N"/>
</dbReference>
<comment type="caution">
    <text evidence="6">The sequence shown here is derived from an EMBL/GenBank/DDBJ whole genome shotgun (WGS) entry which is preliminary data.</text>
</comment>
<organism evidence="6 7">
    <name type="scientific">Fictibacillus macauensis ZFHKF-1</name>
    <dbReference type="NCBI Taxonomy" id="1196324"/>
    <lineage>
        <taxon>Bacteria</taxon>
        <taxon>Bacillati</taxon>
        <taxon>Bacillota</taxon>
        <taxon>Bacilli</taxon>
        <taxon>Bacillales</taxon>
        <taxon>Fictibacillaceae</taxon>
        <taxon>Fictibacillus</taxon>
    </lineage>
</organism>
<keyword evidence="3" id="KW-0238">DNA-binding</keyword>
<dbReference type="RefSeq" id="WP_007203692.1">
    <property type="nucleotide sequence ID" value="NZ_AKKV01000042.1"/>
</dbReference>
<dbReference type="GO" id="GO:0003700">
    <property type="term" value="F:DNA-binding transcription factor activity"/>
    <property type="evidence" value="ECO:0007669"/>
    <property type="project" value="InterPro"/>
</dbReference>
<dbReference type="PROSITE" id="PS50931">
    <property type="entry name" value="HTH_LYSR"/>
    <property type="match status" value="1"/>
</dbReference>